<protein>
    <submittedName>
        <fullName evidence="1">Uncharacterized protein</fullName>
    </submittedName>
</protein>
<accession>A0A438HAW4</accession>
<dbReference type="EMBL" id="QGNW01000251">
    <property type="protein sequence ID" value="RVW81593.1"/>
    <property type="molecule type" value="Genomic_DNA"/>
</dbReference>
<dbReference type="Proteomes" id="UP000288805">
    <property type="component" value="Unassembled WGS sequence"/>
</dbReference>
<name>A0A438HAW4_VITVI</name>
<comment type="caution">
    <text evidence="1">The sequence shown here is derived from an EMBL/GenBank/DDBJ whole genome shotgun (WGS) entry which is preliminary data.</text>
</comment>
<reference evidence="1 2" key="1">
    <citation type="journal article" date="2018" name="PLoS Genet.">
        <title>Population sequencing reveals clonal diversity and ancestral inbreeding in the grapevine cultivar Chardonnay.</title>
        <authorList>
            <person name="Roach M.J."/>
            <person name="Johnson D.L."/>
            <person name="Bohlmann J."/>
            <person name="van Vuuren H.J."/>
            <person name="Jones S.J."/>
            <person name="Pretorius I.S."/>
            <person name="Schmidt S.A."/>
            <person name="Borneman A.R."/>
        </authorList>
    </citation>
    <scope>NUCLEOTIDE SEQUENCE [LARGE SCALE GENOMIC DNA]</scope>
    <source>
        <strain evidence="2">cv. Chardonnay</strain>
        <tissue evidence="1">Leaf</tissue>
    </source>
</reference>
<proteinExistence type="predicted"/>
<organism evidence="1 2">
    <name type="scientific">Vitis vinifera</name>
    <name type="common">Grape</name>
    <dbReference type="NCBI Taxonomy" id="29760"/>
    <lineage>
        <taxon>Eukaryota</taxon>
        <taxon>Viridiplantae</taxon>
        <taxon>Streptophyta</taxon>
        <taxon>Embryophyta</taxon>
        <taxon>Tracheophyta</taxon>
        <taxon>Spermatophyta</taxon>
        <taxon>Magnoliopsida</taxon>
        <taxon>eudicotyledons</taxon>
        <taxon>Gunneridae</taxon>
        <taxon>Pentapetalae</taxon>
        <taxon>rosids</taxon>
        <taxon>Vitales</taxon>
        <taxon>Vitaceae</taxon>
        <taxon>Viteae</taxon>
        <taxon>Vitis</taxon>
    </lineage>
</organism>
<gene>
    <name evidence="1" type="ORF">CK203_049445</name>
</gene>
<evidence type="ECO:0000313" key="2">
    <source>
        <dbReference type="Proteomes" id="UP000288805"/>
    </source>
</evidence>
<sequence length="177" mass="20390">MECWLLALPPNFKMPDIDHYMGIGCPRIHLRFYSAVIRAYGLDEMQMIMHFPLSLSGAMYPCPSTCLLGRPWIYEARVISSSLHQKVKFIHDGQVITICSFHYAAISSKHILEISHSDEDLFLTGFTFDEVQTIKMFDDLARDYLSLPFDEFGSKVMIGMIQSMDYFALFRARQEAV</sequence>
<evidence type="ECO:0000313" key="1">
    <source>
        <dbReference type="EMBL" id="RVW81593.1"/>
    </source>
</evidence>
<dbReference type="AlphaFoldDB" id="A0A438HAW4"/>